<dbReference type="EMBL" id="WJJP01000107">
    <property type="protein sequence ID" value="MBD3323616.1"/>
    <property type="molecule type" value="Genomic_DNA"/>
</dbReference>
<name>A0A9D5JTA5_9BACT</name>
<evidence type="ECO:0000313" key="3">
    <source>
        <dbReference type="EMBL" id="MBD3323616.1"/>
    </source>
</evidence>
<dbReference type="CDD" id="cd01908">
    <property type="entry name" value="YafJ"/>
    <property type="match status" value="1"/>
</dbReference>
<dbReference type="InterPro" id="IPR026869">
    <property type="entry name" value="EgtC-like"/>
</dbReference>
<dbReference type="InterPro" id="IPR029055">
    <property type="entry name" value="Ntn_hydrolases_N"/>
</dbReference>
<feature type="domain" description="Glutamine amidotransferase type-2" evidence="2">
    <location>
        <begin position="2"/>
        <end position="280"/>
    </location>
</feature>
<keyword evidence="1" id="KW-0315">Glutamine amidotransferase</keyword>
<dbReference type="InterPro" id="IPR017932">
    <property type="entry name" value="GATase_2_dom"/>
</dbReference>
<gene>
    <name evidence="3" type="ORF">GF339_03465</name>
</gene>
<dbReference type="PROSITE" id="PS51278">
    <property type="entry name" value="GATASE_TYPE_2"/>
    <property type="match status" value="1"/>
</dbReference>
<protein>
    <recommendedName>
        <fullName evidence="2">Glutamine amidotransferase type-2 domain-containing protein</fullName>
    </recommendedName>
</protein>
<dbReference type="Proteomes" id="UP000649604">
    <property type="component" value="Unassembled WGS sequence"/>
</dbReference>
<dbReference type="Pfam" id="PF13230">
    <property type="entry name" value="GATase_4"/>
    <property type="match status" value="1"/>
</dbReference>
<accession>A0A9D5JTA5</accession>
<evidence type="ECO:0000256" key="1">
    <source>
        <dbReference type="ARBA" id="ARBA00022962"/>
    </source>
</evidence>
<proteinExistence type="predicted"/>
<dbReference type="AlphaFoldDB" id="A0A9D5JTA5"/>
<dbReference type="PANTHER" id="PTHR42824:SF1">
    <property type="entry name" value="GLUTAMINE AMIDOTRANSFERASE YAFJ-RELATED"/>
    <property type="match status" value="1"/>
</dbReference>
<sequence>MCELFGLSCNKKVSISFSFMGLADASLAHESGWGIGFYRTGNDTVPPYATIVKEPISARNSIFNYFLKYGYIQSHIFVSHFRVASVGVQVPLNTHPFQLMVDPRSDTLQEKSWIFAHSGTMRGIKEDPRFQTRVITPHGNTDSEHVFCYLIEQLRQAYVDNGFRLSRDEKIQILETSAAALSAAYPDSLNFLLSDGKRIYAYYGGYDGENGLWYLTRIPPHQKLAMLDQHDGMTFYLVDNISDETVSLIASNPLIPASTGEWKKLAIHTLKVFENGNVVH</sequence>
<dbReference type="SUPFAM" id="SSF56235">
    <property type="entry name" value="N-terminal nucleophile aminohydrolases (Ntn hydrolases)"/>
    <property type="match status" value="1"/>
</dbReference>
<evidence type="ECO:0000313" key="4">
    <source>
        <dbReference type="Proteomes" id="UP000649604"/>
    </source>
</evidence>
<comment type="caution">
    <text evidence="3">The sequence shown here is derived from an EMBL/GenBank/DDBJ whole genome shotgun (WGS) entry which is preliminary data.</text>
</comment>
<dbReference type="PANTHER" id="PTHR42824">
    <property type="entry name" value="GLUTAMINE AMIDOTRANSFERASE"/>
    <property type="match status" value="1"/>
</dbReference>
<organism evidence="3 4">
    <name type="scientific">candidate division KSB3 bacterium</name>
    <dbReference type="NCBI Taxonomy" id="2044937"/>
    <lineage>
        <taxon>Bacteria</taxon>
        <taxon>candidate division KSB3</taxon>
    </lineage>
</organism>
<dbReference type="Gene3D" id="3.60.20.10">
    <property type="entry name" value="Glutamine Phosphoribosylpyrophosphate, subunit 1, domain 1"/>
    <property type="match status" value="1"/>
</dbReference>
<reference evidence="3" key="1">
    <citation type="submission" date="2019-11" db="EMBL/GenBank/DDBJ databases">
        <title>Microbial mats filling the niche in hypersaline microbial mats.</title>
        <authorList>
            <person name="Wong H.L."/>
            <person name="Macleod F.I."/>
            <person name="White R.A. III"/>
            <person name="Burns B.P."/>
        </authorList>
    </citation>
    <scope>NUCLEOTIDE SEQUENCE</scope>
    <source>
        <strain evidence="3">Rbin_158</strain>
    </source>
</reference>
<evidence type="ECO:0000259" key="2">
    <source>
        <dbReference type="PROSITE" id="PS51278"/>
    </source>
</evidence>